<dbReference type="InterPro" id="IPR013103">
    <property type="entry name" value="RVT_2"/>
</dbReference>
<organism evidence="13 14">
    <name type="scientific">Riccia sorocarpa</name>
    <dbReference type="NCBI Taxonomy" id="122646"/>
    <lineage>
        <taxon>Eukaryota</taxon>
        <taxon>Viridiplantae</taxon>
        <taxon>Streptophyta</taxon>
        <taxon>Embryophyta</taxon>
        <taxon>Marchantiophyta</taxon>
        <taxon>Marchantiopsida</taxon>
        <taxon>Marchantiidae</taxon>
        <taxon>Marchantiales</taxon>
        <taxon>Ricciaceae</taxon>
        <taxon>Riccia</taxon>
    </lineage>
</organism>
<dbReference type="PANTHER" id="PTHR42648">
    <property type="entry name" value="TRANSPOSASE, PUTATIVE-RELATED"/>
    <property type="match status" value="1"/>
</dbReference>
<feature type="domain" description="Integrase catalytic" evidence="12">
    <location>
        <begin position="1"/>
        <end position="108"/>
    </location>
</feature>
<keyword evidence="14" id="KW-1185">Reference proteome</keyword>
<dbReference type="InterPro" id="IPR057670">
    <property type="entry name" value="SH3_retrovirus"/>
</dbReference>
<dbReference type="EMBL" id="JBJQOH010000004">
    <property type="protein sequence ID" value="KAL3690411.1"/>
    <property type="molecule type" value="Genomic_DNA"/>
</dbReference>
<evidence type="ECO:0000256" key="5">
    <source>
        <dbReference type="ARBA" id="ARBA00022842"/>
    </source>
</evidence>
<dbReference type="InterPro" id="IPR036397">
    <property type="entry name" value="RNaseH_sf"/>
</dbReference>
<sequence length="773" mass="87302">MIECQTDTKIRCLRTDRGGEFLSKEFIGYCLEKGITRQLTNADTPQQNGIAERKNRSLMERVRSMFIRTRLPKSLWGEVVLTACYLLNRSPTRANKGRTPYQLFMKEAPDLSNLRVFGCVAFVHVPEAERNKLSTRTRRCYMLGYDLQTKGYRCYDPQLQKIRLSRDVVFDETCFDKPQQSQLEPLPEIHVDAFVPVTPSNAVPDLSIRQTPTPMVIPVADTVRESAVTTEIQDSQNSIDPDIQQIQQQVIPLITSTDNSTAVNNEENDLARSLVQTELPRIPLQNGQAVDVLTPPITSVTTPVSMQPSTVHAQVQTAVDVACSEGLTSNHERREGLQSSTQVYTRRVTPIREADKRRSTRQSRPPTRLADYHTNVALLQDVEPRTFDEAVRQPEWKVAIRKELDSIDKSGTWEIVPLPPGKYAISTKWVFKIKTSSDNSTPSICKARLVARGFQQRMGLDFTETWAPVVRWTTLRVLISLAARYSWSLTQLDIKSAFLNGVLDEEVYIRPPEGLDLPRSTSLVCRLHKALYGLRQAPRAWYVKIKNFFISIGLTQSVHDPSLYFIATDSSLVLVILYVDDMIVTGNDKSNCDHITQQLKAAFELSDCEPGGSHVSTLEGYSDADWAGDTATRRSTGGYAFKLNGSLISWSSKRQQTVALSSTESEYRAMADGARELCWLQGILTELKIPLFIPSVMWCDNHSSLKIARNPVFHTRTKHIEIHYHFVREKIAAGLIDTKYIPSQSQLADIFTKPLGRIKFLLLREQLGLASLH</sequence>
<dbReference type="GO" id="GO:0006310">
    <property type="term" value="P:DNA recombination"/>
    <property type="evidence" value="ECO:0007669"/>
    <property type="project" value="UniProtKB-KW"/>
</dbReference>
<keyword evidence="7" id="KW-0695">RNA-directed DNA polymerase</keyword>
<evidence type="ECO:0000256" key="10">
    <source>
        <dbReference type="ARBA" id="ARBA00023268"/>
    </source>
</evidence>
<dbReference type="InterPro" id="IPR039537">
    <property type="entry name" value="Retrotran_Ty1/copia-like"/>
</dbReference>
<evidence type="ECO:0000256" key="9">
    <source>
        <dbReference type="ARBA" id="ARBA00023172"/>
    </source>
</evidence>
<evidence type="ECO:0000256" key="1">
    <source>
        <dbReference type="ARBA" id="ARBA00022722"/>
    </source>
</evidence>
<evidence type="ECO:0000256" key="6">
    <source>
        <dbReference type="ARBA" id="ARBA00022908"/>
    </source>
</evidence>
<protein>
    <recommendedName>
        <fullName evidence="12">Integrase catalytic domain-containing protein</fullName>
    </recommendedName>
</protein>
<dbReference type="SUPFAM" id="SSF56672">
    <property type="entry name" value="DNA/RNA polymerases"/>
    <property type="match status" value="1"/>
</dbReference>
<keyword evidence="9" id="KW-0233">DNA recombination</keyword>
<evidence type="ECO:0000256" key="8">
    <source>
        <dbReference type="ARBA" id="ARBA00022932"/>
    </source>
</evidence>
<keyword evidence="6" id="KW-0229">DNA integration</keyword>
<keyword evidence="1" id="KW-0540">Nuclease</keyword>
<dbReference type="GO" id="GO:0015074">
    <property type="term" value="P:DNA integration"/>
    <property type="evidence" value="ECO:0007669"/>
    <property type="project" value="UniProtKB-KW"/>
</dbReference>
<feature type="region of interest" description="Disordered" evidence="11">
    <location>
        <begin position="329"/>
        <end position="368"/>
    </location>
</feature>
<keyword evidence="4" id="KW-0378">Hydrolase</keyword>
<dbReference type="InterPro" id="IPR043502">
    <property type="entry name" value="DNA/RNA_pol_sf"/>
</dbReference>
<dbReference type="PROSITE" id="PS50994">
    <property type="entry name" value="INTEGRASE"/>
    <property type="match status" value="1"/>
</dbReference>
<dbReference type="PANTHER" id="PTHR42648:SF11">
    <property type="entry name" value="TRANSPOSON TY4-P GAG-POL POLYPROTEIN"/>
    <property type="match status" value="1"/>
</dbReference>
<dbReference type="CDD" id="cd09272">
    <property type="entry name" value="RNase_HI_RT_Ty1"/>
    <property type="match status" value="1"/>
</dbReference>
<dbReference type="GO" id="GO:0016787">
    <property type="term" value="F:hydrolase activity"/>
    <property type="evidence" value="ECO:0007669"/>
    <property type="project" value="UniProtKB-KW"/>
</dbReference>
<dbReference type="InterPro" id="IPR012337">
    <property type="entry name" value="RNaseH-like_sf"/>
</dbReference>
<keyword evidence="2" id="KW-0479">Metal-binding</keyword>
<keyword evidence="3" id="KW-0255">Endonuclease</keyword>
<dbReference type="GO" id="GO:0003887">
    <property type="term" value="F:DNA-directed DNA polymerase activity"/>
    <property type="evidence" value="ECO:0007669"/>
    <property type="project" value="UniProtKB-KW"/>
</dbReference>
<proteinExistence type="predicted"/>
<evidence type="ECO:0000313" key="13">
    <source>
        <dbReference type="EMBL" id="KAL3690411.1"/>
    </source>
</evidence>
<dbReference type="Gene3D" id="3.30.420.10">
    <property type="entry name" value="Ribonuclease H-like superfamily/Ribonuclease H"/>
    <property type="match status" value="1"/>
</dbReference>
<evidence type="ECO:0000256" key="4">
    <source>
        <dbReference type="ARBA" id="ARBA00022801"/>
    </source>
</evidence>
<dbReference type="Pfam" id="PF25597">
    <property type="entry name" value="SH3_retrovirus"/>
    <property type="match status" value="1"/>
</dbReference>
<dbReference type="Pfam" id="PF07727">
    <property type="entry name" value="RVT_2"/>
    <property type="match status" value="1"/>
</dbReference>
<dbReference type="Proteomes" id="UP001633002">
    <property type="component" value="Unassembled WGS sequence"/>
</dbReference>
<evidence type="ECO:0000256" key="3">
    <source>
        <dbReference type="ARBA" id="ARBA00022759"/>
    </source>
</evidence>
<keyword evidence="8" id="KW-0239">DNA-directed DNA polymerase</keyword>
<dbReference type="AlphaFoldDB" id="A0ABD3HHU1"/>
<evidence type="ECO:0000313" key="14">
    <source>
        <dbReference type="Proteomes" id="UP001633002"/>
    </source>
</evidence>
<keyword evidence="8" id="KW-0808">Transferase</keyword>
<evidence type="ECO:0000256" key="11">
    <source>
        <dbReference type="SAM" id="MobiDB-lite"/>
    </source>
</evidence>
<dbReference type="GO" id="GO:0004519">
    <property type="term" value="F:endonuclease activity"/>
    <property type="evidence" value="ECO:0007669"/>
    <property type="project" value="UniProtKB-KW"/>
</dbReference>
<dbReference type="InterPro" id="IPR001584">
    <property type="entry name" value="Integrase_cat-core"/>
</dbReference>
<reference evidence="13 14" key="1">
    <citation type="submission" date="2024-09" db="EMBL/GenBank/DDBJ databases">
        <title>Chromosome-scale assembly of Riccia sorocarpa.</title>
        <authorList>
            <person name="Paukszto L."/>
        </authorList>
    </citation>
    <scope>NUCLEOTIDE SEQUENCE [LARGE SCALE GENOMIC DNA]</scope>
    <source>
        <strain evidence="13">LP-2024</strain>
        <tissue evidence="13">Aerial parts of the thallus</tissue>
    </source>
</reference>
<keyword evidence="8" id="KW-0548">Nucleotidyltransferase</keyword>
<dbReference type="SUPFAM" id="SSF53098">
    <property type="entry name" value="Ribonuclease H-like"/>
    <property type="match status" value="1"/>
</dbReference>
<evidence type="ECO:0000259" key="12">
    <source>
        <dbReference type="PROSITE" id="PS50994"/>
    </source>
</evidence>
<dbReference type="GO" id="GO:0046872">
    <property type="term" value="F:metal ion binding"/>
    <property type="evidence" value="ECO:0007669"/>
    <property type="project" value="UniProtKB-KW"/>
</dbReference>
<keyword evidence="10" id="KW-0511">Multifunctional enzyme</keyword>
<name>A0ABD3HHU1_9MARC</name>
<accession>A0ABD3HHU1</accession>
<dbReference type="GO" id="GO:0003964">
    <property type="term" value="F:RNA-directed DNA polymerase activity"/>
    <property type="evidence" value="ECO:0007669"/>
    <property type="project" value="UniProtKB-KW"/>
</dbReference>
<evidence type="ECO:0000256" key="2">
    <source>
        <dbReference type="ARBA" id="ARBA00022723"/>
    </source>
</evidence>
<gene>
    <name evidence="13" type="ORF">R1sor_016720</name>
</gene>
<comment type="caution">
    <text evidence="13">The sequence shown here is derived from an EMBL/GenBank/DDBJ whole genome shotgun (WGS) entry which is preliminary data.</text>
</comment>
<evidence type="ECO:0000256" key="7">
    <source>
        <dbReference type="ARBA" id="ARBA00022918"/>
    </source>
</evidence>
<keyword evidence="5" id="KW-0460">Magnesium</keyword>